<keyword evidence="3" id="KW-1185">Reference proteome</keyword>
<keyword evidence="1" id="KW-1133">Transmembrane helix</keyword>
<feature type="transmembrane region" description="Helical" evidence="1">
    <location>
        <begin position="205"/>
        <end position="225"/>
    </location>
</feature>
<feature type="transmembrane region" description="Helical" evidence="1">
    <location>
        <begin position="40"/>
        <end position="63"/>
    </location>
</feature>
<organism evidence="2 3">
    <name type="scientific">Leptospira saintgironsiae</name>
    <dbReference type="NCBI Taxonomy" id="2023183"/>
    <lineage>
        <taxon>Bacteria</taxon>
        <taxon>Pseudomonadati</taxon>
        <taxon>Spirochaetota</taxon>
        <taxon>Spirochaetia</taxon>
        <taxon>Leptospirales</taxon>
        <taxon>Leptospiraceae</taxon>
        <taxon>Leptospira</taxon>
    </lineage>
</organism>
<feature type="transmembrane region" description="Helical" evidence="1">
    <location>
        <begin position="69"/>
        <end position="88"/>
    </location>
</feature>
<proteinExistence type="predicted"/>
<dbReference type="AlphaFoldDB" id="A0A2M9Y9E3"/>
<reference evidence="2 3" key="1">
    <citation type="submission" date="2017-07" db="EMBL/GenBank/DDBJ databases">
        <title>Leptospira spp. isolated from tropical soils.</title>
        <authorList>
            <person name="Thibeaux R."/>
            <person name="Iraola G."/>
            <person name="Ferres I."/>
            <person name="Bierque E."/>
            <person name="Girault D."/>
            <person name="Soupe-Gilbert M.-E."/>
            <person name="Picardeau M."/>
            <person name="Goarant C."/>
        </authorList>
    </citation>
    <scope>NUCLEOTIDE SEQUENCE [LARGE SCALE GENOMIC DNA]</scope>
    <source>
        <strain evidence="2 3">FH4-C-A2</strain>
    </source>
</reference>
<feature type="transmembrane region" description="Helical" evidence="1">
    <location>
        <begin position="6"/>
        <end position="28"/>
    </location>
</feature>
<dbReference type="EMBL" id="NPDR01000007">
    <property type="protein sequence ID" value="PJZ48185.1"/>
    <property type="molecule type" value="Genomic_DNA"/>
</dbReference>
<feature type="transmembrane region" description="Helical" evidence="1">
    <location>
        <begin position="132"/>
        <end position="152"/>
    </location>
</feature>
<feature type="transmembrane region" description="Helical" evidence="1">
    <location>
        <begin position="164"/>
        <end position="185"/>
    </location>
</feature>
<feature type="transmembrane region" description="Helical" evidence="1">
    <location>
        <begin position="108"/>
        <end position="126"/>
    </location>
</feature>
<comment type="caution">
    <text evidence="2">The sequence shown here is derived from an EMBL/GenBank/DDBJ whole genome shotgun (WGS) entry which is preliminary data.</text>
</comment>
<keyword evidence="1" id="KW-0812">Transmembrane</keyword>
<dbReference type="Proteomes" id="UP000231926">
    <property type="component" value="Unassembled WGS sequence"/>
</dbReference>
<accession>A0A2M9Y9E3</accession>
<protein>
    <submittedName>
        <fullName evidence="2">Uncharacterized protein</fullName>
    </submittedName>
</protein>
<gene>
    <name evidence="2" type="ORF">CH362_15470</name>
</gene>
<evidence type="ECO:0000256" key="1">
    <source>
        <dbReference type="SAM" id="Phobius"/>
    </source>
</evidence>
<dbReference type="RefSeq" id="WP_100711229.1">
    <property type="nucleotide sequence ID" value="NZ_NPDR01000007.1"/>
</dbReference>
<dbReference type="OrthoDB" id="324053at2"/>
<keyword evidence="1" id="KW-0472">Membrane</keyword>
<sequence length="232" mass="26074">MSAHLPPLVPIVFGSTVFAILGYFFSLVLGSRKNWIGSSLILLALAAWLVLQGILSGTGFYLVTDSFPPRFLCMVAPPILFLILLFIFPSSRAWIDQIPGENLTYLHLARIPVELVLYWLAMYGWVPISMTFVGWNFDILIGLTAPIAAYFILNKPISSKNWILFWNIVGLLFLLNIVILGILSAPGPFQKLSFERPNIAVFQFPYVWLPSFIVPSVLFAHLVSIRKRFIAS</sequence>
<name>A0A2M9Y9E3_9LEPT</name>
<evidence type="ECO:0000313" key="3">
    <source>
        <dbReference type="Proteomes" id="UP000231926"/>
    </source>
</evidence>
<evidence type="ECO:0000313" key="2">
    <source>
        <dbReference type="EMBL" id="PJZ48185.1"/>
    </source>
</evidence>